<evidence type="ECO:0000313" key="2">
    <source>
        <dbReference type="EMBL" id="MBM7060666.1"/>
    </source>
</evidence>
<protein>
    <submittedName>
        <fullName evidence="2">Uncharacterized protein</fullName>
    </submittedName>
</protein>
<keyword evidence="3" id="KW-1185">Reference proteome</keyword>
<sequence length="131" mass="14528">MSINRLLIILIVAGYAVVNITMQLDFFAGRDIFAKYQVASDAVQALRIAQEAYYAKTAFLLLLLILLTCRVSFELGFGLAFLTYAVLMLAFFGPGRSTGIYLAGSVALLASYLWERLRNKQRGKLSPPLAR</sequence>
<evidence type="ECO:0000256" key="1">
    <source>
        <dbReference type="SAM" id="Phobius"/>
    </source>
</evidence>
<organism evidence="2 3">
    <name type="scientific">Zestomonas insulae</name>
    <dbReference type="NCBI Taxonomy" id="2809017"/>
    <lineage>
        <taxon>Bacteria</taxon>
        <taxon>Pseudomonadati</taxon>
        <taxon>Pseudomonadota</taxon>
        <taxon>Gammaproteobacteria</taxon>
        <taxon>Pseudomonadales</taxon>
        <taxon>Pseudomonadaceae</taxon>
        <taxon>Zestomonas</taxon>
    </lineage>
</organism>
<evidence type="ECO:0000313" key="3">
    <source>
        <dbReference type="Proteomes" id="UP000717995"/>
    </source>
</evidence>
<keyword evidence="1" id="KW-1133">Transmembrane helix</keyword>
<dbReference type="RefSeq" id="WP_204915778.1">
    <property type="nucleotide sequence ID" value="NZ_JAFEUP010000002.1"/>
</dbReference>
<keyword evidence="1" id="KW-0472">Membrane</keyword>
<reference evidence="2 3" key="1">
    <citation type="submission" date="2021-02" db="EMBL/GenBank/DDBJ databases">
        <authorList>
            <person name="Lee D.-H."/>
        </authorList>
    </citation>
    <scope>NUCLEOTIDE SEQUENCE [LARGE SCALE GENOMIC DNA]</scope>
    <source>
        <strain evidence="2 3">UL073</strain>
    </source>
</reference>
<comment type="caution">
    <text evidence="2">The sequence shown here is derived from an EMBL/GenBank/DDBJ whole genome shotgun (WGS) entry which is preliminary data.</text>
</comment>
<accession>A0ABS2IC22</accession>
<feature type="transmembrane region" description="Helical" evidence="1">
    <location>
        <begin position="98"/>
        <end position="114"/>
    </location>
</feature>
<feature type="transmembrane region" description="Helical" evidence="1">
    <location>
        <begin position="6"/>
        <end position="27"/>
    </location>
</feature>
<feature type="transmembrane region" description="Helical" evidence="1">
    <location>
        <begin position="59"/>
        <end position="92"/>
    </location>
</feature>
<keyword evidence="1" id="KW-0812">Transmembrane</keyword>
<dbReference type="EMBL" id="JAFEUP010000002">
    <property type="protein sequence ID" value="MBM7060666.1"/>
    <property type="molecule type" value="Genomic_DNA"/>
</dbReference>
<proteinExistence type="predicted"/>
<dbReference type="Proteomes" id="UP000717995">
    <property type="component" value="Unassembled WGS sequence"/>
</dbReference>
<gene>
    <name evidence="2" type="ORF">JQX08_08080</name>
</gene>
<name>A0ABS2IC22_9GAMM</name>